<proteinExistence type="predicted"/>
<accession>A0ABQ9EEG8</accession>
<dbReference type="EMBL" id="JARBDR010000914">
    <property type="protein sequence ID" value="KAJ8303693.1"/>
    <property type="molecule type" value="Genomic_DNA"/>
</dbReference>
<name>A0ABQ9EEG8_TEGGR</name>
<reference evidence="1 2" key="1">
    <citation type="submission" date="2022-12" db="EMBL/GenBank/DDBJ databases">
        <title>Chromosome-level genome of Tegillarca granosa.</title>
        <authorList>
            <person name="Kim J."/>
        </authorList>
    </citation>
    <scope>NUCLEOTIDE SEQUENCE [LARGE SCALE GENOMIC DNA]</scope>
    <source>
        <strain evidence="1">Teg-2019</strain>
        <tissue evidence="1">Adductor muscle</tissue>
    </source>
</reference>
<keyword evidence="2" id="KW-1185">Reference proteome</keyword>
<dbReference type="Proteomes" id="UP001217089">
    <property type="component" value="Unassembled WGS sequence"/>
</dbReference>
<protein>
    <submittedName>
        <fullName evidence="1">Uncharacterized protein</fullName>
    </submittedName>
</protein>
<sequence>MMMKNYEKSNRLRRRAMREKDKTLNDIITVFRTIEIAWKHAQAIETNDSVNSYVSVFNVKSNVQTL</sequence>
<evidence type="ECO:0000313" key="1">
    <source>
        <dbReference type="EMBL" id="KAJ8303693.1"/>
    </source>
</evidence>
<comment type="caution">
    <text evidence="1">The sequence shown here is derived from an EMBL/GenBank/DDBJ whole genome shotgun (WGS) entry which is preliminary data.</text>
</comment>
<evidence type="ECO:0000313" key="2">
    <source>
        <dbReference type="Proteomes" id="UP001217089"/>
    </source>
</evidence>
<gene>
    <name evidence="1" type="ORF">KUTeg_018756</name>
</gene>
<organism evidence="1 2">
    <name type="scientific">Tegillarca granosa</name>
    <name type="common">Malaysian cockle</name>
    <name type="synonym">Anadara granosa</name>
    <dbReference type="NCBI Taxonomy" id="220873"/>
    <lineage>
        <taxon>Eukaryota</taxon>
        <taxon>Metazoa</taxon>
        <taxon>Spiralia</taxon>
        <taxon>Lophotrochozoa</taxon>
        <taxon>Mollusca</taxon>
        <taxon>Bivalvia</taxon>
        <taxon>Autobranchia</taxon>
        <taxon>Pteriomorphia</taxon>
        <taxon>Arcoida</taxon>
        <taxon>Arcoidea</taxon>
        <taxon>Arcidae</taxon>
        <taxon>Tegillarca</taxon>
    </lineage>
</organism>